<keyword evidence="3" id="KW-0732">Signal</keyword>
<dbReference type="PROSITE" id="PS51257">
    <property type="entry name" value="PROKAR_LIPOPROTEIN"/>
    <property type="match status" value="1"/>
</dbReference>
<keyword evidence="5" id="KW-0998">Cell outer membrane</keyword>
<keyword evidence="9" id="KW-1185">Reference proteome</keyword>
<dbReference type="InterPro" id="IPR011990">
    <property type="entry name" value="TPR-like_helical_dom_sf"/>
</dbReference>
<comment type="subcellular location">
    <subcellularLocation>
        <location evidence="1">Cell outer membrane</location>
    </subcellularLocation>
</comment>
<name>A0A1N6F4X0_9BACT</name>
<dbReference type="InterPro" id="IPR012944">
    <property type="entry name" value="SusD_RagB_dom"/>
</dbReference>
<organism evidence="8 9">
    <name type="scientific">Chitinophaga niabensis</name>
    <dbReference type="NCBI Taxonomy" id="536979"/>
    <lineage>
        <taxon>Bacteria</taxon>
        <taxon>Pseudomonadati</taxon>
        <taxon>Bacteroidota</taxon>
        <taxon>Chitinophagia</taxon>
        <taxon>Chitinophagales</taxon>
        <taxon>Chitinophagaceae</taxon>
        <taxon>Chitinophaga</taxon>
    </lineage>
</organism>
<evidence type="ECO:0000256" key="3">
    <source>
        <dbReference type="ARBA" id="ARBA00022729"/>
    </source>
</evidence>
<evidence type="ECO:0000256" key="4">
    <source>
        <dbReference type="ARBA" id="ARBA00023136"/>
    </source>
</evidence>
<keyword evidence="4" id="KW-0472">Membrane</keyword>
<dbReference type="STRING" id="536979.SAMN04488055_2018"/>
<dbReference type="RefSeq" id="WP_084185491.1">
    <property type="nucleotide sequence ID" value="NZ_FSRA01000001.1"/>
</dbReference>
<gene>
    <name evidence="8" type="ORF">SAMN04488055_2018</name>
</gene>
<dbReference type="SUPFAM" id="SSF48452">
    <property type="entry name" value="TPR-like"/>
    <property type="match status" value="1"/>
</dbReference>
<sequence>MTMKKINYIILLIGLLAFGGCAKYLDVVPDNIATLENAFTMRSEAEKYLYTCYSYMPRDGNLVEDPAMLAGDEMWALTNPGFPEFDHQMFNIARGLQNTVNPFSENSWVSLYRGLRDCGIFLENVNKVPDLEDQERKEWIAEVTFLKAYYHFALVRMYGPIPLIRKNLPIDVDLNAVKVYRDPVDSCFNYIVQLLDIAKDDLPLIINNPARALGRITKPMAYSLKAKVLVTAASPLFNGNTDQASLKSNNGVVLFNPNVVTEKWSAAVTACKEAIDICHSAGMKIYTYNPAFQQFQLKDTTKIQMGLRSVITEKWNSEIIWGNTQSNADLIQRVATPNVDHRYIDNPRIVSELAPPLKIVEMFYSDKGVPITEDKTWNQSAAITRVAQDGHKLNIRQGYTTAALNFDREPRFYSSLGFDGGVWYGQGFYDDGSPNALYYVAGRKGQPNGKVQPDKGSVTGYYVKKLVHYQNTQGSVVNDYTITSYPWPVMRLAHLYLMYAEALNEVNGPTPEVHEYINKVRERAGLKTVQFSWDNYSKTPNKYTTKEGMREIIQQETMIELAFEGHRFWDLRRWKRALTEFRRGIEGWDIEQSDPAFFYRKKVLFNLQFTLKDYFWPIKEETLITNRNLVQNIGW</sequence>
<protein>
    <submittedName>
        <fullName evidence="8">Starch-binding associating with outer membrane</fullName>
    </submittedName>
</protein>
<feature type="domain" description="RagB/SusD" evidence="6">
    <location>
        <begin position="318"/>
        <end position="635"/>
    </location>
</feature>
<evidence type="ECO:0000259" key="7">
    <source>
        <dbReference type="Pfam" id="PF14322"/>
    </source>
</evidence>
<dbReference type="Pfam" id="PF14322">
    <property type="entry name" value="SusD-like_3"/>
    <property type="match status" value="1"/>
</dbReference>
<dbReference type="Gene3D" id="1.25.40.390">
    <property type="match status" value="1"/>
</dbReference>
<dbReference type="InterPro" id="IPR033985">
    <property type="entry name" value="SusD-like_N"/>
</dbReference>
<comment type="similarity">
    <text evidence="2">Belongs to the SusD family.</text>
</comment>
<feature type="domain" description="SusD-like N-terminal" evidence="7">
    <location>
        <begin position="100"/>
        <end position="228"/>
    </location>
</feature>
<evidence type="ECO:0000256" key="5">
    <source>
        <dbReference type="ARBA" id="ARBA00023237"/>
    </source>
</evidence>
<evidence type="ECO:0000259" key="6">
    <source>
        <dbReference type="Pfam" id="PF07980"/>
    </source>
</evidence>
<proteinExistence type="inferred from homology"/>
<dbReference type="AlphaFoldDB" id="A0A1N6F4X0"/>
<evidence type="ECO:0000256" key="2">
    <source>
        <dbReference type="ARBA" id="ARBA00006275"/>
    </source>
</evidence>
<dbReference type="Proteomes" id="UP000185003">
    <property type="component" value="Unassembled WGS sequence"/>
</dbReference>
<evidence type="ECO:0000313" key="8">
    <source>
        <dbReference type="EMBL" id="SIN90311.1"/>
    </source>
</evidence>
<accession>A0A1N6F4X0</accession>
<dbReference type="EMBL" id="FSRA01000001">
    <property type="protein sequence ID" value="SIN90311.1"/>
    <property type="molecule type" value="Genomic_DNA"/>
</dbReference>
<dbReference type="Pfam" id="PF07980">
    <property type="entry name" value="SusD_RagB"/>
    <property type="match status" value="1"/>
</dbReference>
<evidence type="ECO:0000256" key="1">
    <source>
        <dbReference type="ARBA" id="ARBA00004442"/>
    </source>
</evidence>
<evidence type="ECO:0000313" key="9">
    <source>
        <dbReference type="Proteomes" id="UP000185003"/>
    </source>
</evidence>
<reference evidence="8 9" key="1">
    <citation type="submission" date="2016-11" db="EMBL/GenBank/DDBJ databases">
        <authorList>
            <person name="Jaros S."/>
            <person name="Januszkiewicz K."/>
            <person name="Wedrychowicz H."/>
        </authorList>
    </citation>
    <scope>NUCLEOTIDE SEQUENCE [LARGE SCALE GENOMIC DNA]</scope>
    <source>
        <strain evidence="8 9">DSM 24787</strain>
    </source>
</reference>
<dbReference type="GO" id="GO:0009279">
    <property type="term" value="C:cell outer membrane"/>
    <property type="evidence" value="ECO:0007669"/>
    <property type="project" value="UniProtKB-SubCell"/>
</dbReference>